<dbReference type="KEGG" id="lali:LA20249_01025"/>
<dbReference type="Proteomes" id="UP000234653">
    <property type="component" value="Chromosome"/>
</dbReference>
<reference evidence="3 4" key="1">
    <citation type="submission" date="2016-12" db="EMBL/GenBank/DDBJ databases">
        <title>The whole genome sequencing and assembly of Lactobacillus alimentarius DSM 20249T strain.</title>
        <authorList>
            <person name="Lee Y.-J."/>
            <person name="Yi H."/>
            <person name="Bahn Y.-S."/>
            <person name="Kim J.F."/>
            <person name="Lee D.-W."/>
        </authorList>
    </citation>
    <scope>NUCLEOTIDE SEQUENCE [LARGE SCALE GENOMIC DNA]</scope>
    <source>
        <strain evidence="3 4">DSM 20249</strain>
    </source>
</reference>
<feature type="domain" description="S-layer protein C-terminal" evidence="2">
    <location>
        <begin position="195"/>
        <end position="243"/>
    </location>
</feature>
<keyword evidence="1" id="KW-0732">Signal</keyword>
<proteinExistence type="predicted"/>
<dbReference type="OrthoDB" id="2320778at2"/>
<dbReference type="RefSeq" id="WP_057739185.1">
    <property type="nucleotide sequence ID" value="NZ_AZDQ01000043.1"/>
</dbReference>
<dbReference type="EMBL" id="CP018867">
    <property type="protein sequence ID" value="AUI70865.1"/>
    <property type="molecule type" value="Genomic_DNA"/>
</dbReference>
<feature type="domain" description="S-layer protein C-terminal" evidence="2">
    <location>
        <begin position="265"/>
        <end position="320"/>
    </location>
</feature>
<sequence>MKKEKFLVAVAASIMLAPVALNSLPTETVDAAAVGTTSAVTPIYDANGKLTGQSLSAGSKWKLGQQITLNGVANYQVATNEYVPATYITNVVGSANPEDDTQTVGRYISNNPDAGKTVTAKQTLSIVDGYGNETGRTLPANSQWKIGRTLHVNKMIYYEVGTNEYILATDVSIAGEAGNSNETVQDVNFGKTATIKNTQQLVDSSGKAIGVSLPTGSKWKLGSYMKLNGVGYYQVATNEWVLATGISVDSNTTNNGSYIIGGSTAAGKTGTITVNNAPIVNGAGIATGQTLSKGSQWKVGSQTLNYDKQAFYQVATDEFVSDMYMNINSDSTTTNTANTTNSSGVPTPGNGLIATLTKNQQVYNSSTNSYGQTLPVNSAWKISQLVVNKYGSYWGQVATNQWVWITDTRLNSGLNLKSNSYYEPEFATSIDK</sequence>
<protein>
    <recommendedName>
        <fullName evidence="2">S-layer protein C-terminal domain-containing protein</fullName>
    </recommendedName>
</protein>
<gene>
    <name evidence="3" type="ORF">LA20249_01025</name>
</gene>
<feature type="chain" id="PRO_5038968795" description="S-layer protein C-terminal domain-containing protein" evidence="1">
    <location>
        <begin position="23"/>
        <end position="432"/>
    </location>
</feature>
<evidence type="ECO:0000259" key="2">
    <source>
        <dbReference type="Pfam" id="PF03217"/>
    </source>
</evidence>
<evidence type="ECO:0000256" key="1">
    <source>
        <dbReference type="SAM" id="SignalP"/>
    </source>
</evidence>
<accession>A0A2K9HJC6</accession>
<feature type="domain" description="S-layer protein C-terminal" evidence="2">
    <location>
        <begin position="43"/>
        <end position="85"/>
    </location>
</feature>
<dbReference type="Pfam" id="PF03217">
    <property type="entry name" value="SlpA"/>
    <property type="match status" value="3"/>
</dbReference>
<evidence type="ECO:0000313" key="3">
    <source>
        <dbReference type="EMBL" id="AUI70865.1"/>
    </source>
</evidence>
<keyword evidence="4" id="KW-1185">Reference proteome</keyword>
<feature type="signal peptide" evidence="1">
    <location>
        <begin position="1"/>
        <end position="22"/>
    </location>
</feature>
<evidence type="ECO:0000313" key="4">
    <source>
        <dbReference type="Proteomes" id="UP000234653"/>
    </source>
</evidence>
<dbReference type="InterPro" id="IPR024968">
    <property type="entry name" value="SlpA_C_lactobacillus"/>
</dbReference>
<organism evidence="3 4">
    <name type="scientific">Companilactobacillus alimentarius DSM 20249</name>
    <dbReference type="NCBI Taxonomy" id="1423720"/>
    <lineage>
        <taxon>Bacteria</taxon>
        <taxon>Bacillati</taxon>
        <taxon>Bacillota</taxon>
        <taxon>Bacilli</taxon>
        <taxon>Lactobacillales</taxon>
        <taxon>Lactobacillaceae</taxon>
        <taxon>Companilactobacillus</taxon>
    </lineage>
</organism>
<name>A0A2K9HJC6_9LACO</name>
<dbReference type="AlphaFoldDB" id="A0A2K9HJC6"/>